<evidence type="ECO:0000313" key="7">
    <source>
        <dbReference type="EMBL" id="EKF44429.1"/>
    </source>
</evidence>
<keyword evidence="8" id="KW-1185">Reference proteome</keyword>
<evidence type="ECO:0000256" key="2">
    <source>
        <dbReference type="ARBA" id="ARBA00022490"/>
    </source>
</evidence>
<dbReference type="Gene3D" id="1.10.1660.10">
    <property type="match status" value="1"/>
</dbReference>
<dbReference type="GO" id="GO:0005737">
    <property type="term" value="C:cytoplasm"/>
    <property type="evidence" value="ECO:0007669"/>
    <property type="project" value="UniProtKB-SubCell"/>
</dbReference>
<dbReference type="GO" id="GO:0003700">
    <property type="term" value="F:DNA-binding transcription factor activity"/>
    <property type="evidence" value="ECO:0007669"/>
    <property type="project" value="InterPro"/>
</dbReference>
<dbReference type="InterPro" id="IPR047057">
    <property type="entry name" value="MerR_fam"/>
</dbReference>
<dbReference type="InterPro" id="IPR015358">
    <property type="entry name" value="Tscrpt_reg_MerR_DNA-bd"/>
</dbReference>
<dbReference type="Proteomes" id="UP000007374">
    <property type="component" value="Unassembled WGS sequence"/>
</dbReference>
<evidence type="ECO:0000259" key="6">
    <source>
        <dbReference type="PROSITE" id="PS50937"/>
    </source>
</evidence>
<dbReference type="eggNOG" id="COG0789">
    <property type="taxonomic scope" value="Bacteria"/>
</dbReference>
<dbReference type="NCBIfam" id="TIGR02044">
    <property type="entry name" value="CueR"/>
    <property type="match status" value="1"/>
</dbReference>
<organism evidence="7 8">
    <name type="scientific">Nitratireductor indicus C115</name>
    <dbReference type="NCBI Taxonomy" id="1231190"/>
    <lineage>
        <taxon>Bacteria</taxon>
        <taxon>Pseudomonadati</taxon>
        <taxon>Pseudomonadota</taxon>
        <taxon>Alphaproteobacteria</taxon>
        <taxon>Hyphomicrobiales</taxon>
        <taxon>Phyllobacteriaceae</taxon>
        <taxon>Nitratireductor</taxon>
    </lineage>
</organism>
<evidence type="ECO:0000256" key="1">
    <source>
        <dbReference type="ARBA" id="ARBA00004496"/>
    </source>
</evidence>
<protein>
    <submittedName>
        <fullName evidence="7">MerR family transcriptional regulator</fullName>
    </submittedName>
</protein>
<proteinExistence type="predicted"/>
<dbReference type="RefSeq" id="WP_009755676.1">
    <property type="nucleotide sequence ID" value="NZ_AMSI01000001.1"/>
</dbReference>
<reference evidence="7 8" key="1">
    <citation type="journal article" date="2012" name="J. Bacteriol.">
        <title>Genome Sequence of Nitratireductor indicus Type Strain C115.</title>
        <authorList>
            <person name="Lai Q."/>
            <person name="Li G."/>
            <person name="Yu Z."/>
            <person name="Shao Z."/>
        </authorList>
    </citation>
    <scope>NUCLEOTIDE SEQUENCE [LARGE SCALE GENOMIC DNA]</scope>
    <source>
        <strain evidence="7 8">C115</strain>
    </source>
</reference>
<dbReference type="PANTHER" id="PTHR30204:SF94">
    <property type="entry name" value="HEAVY METAL-DEPENDENT TRANSCRIPTIONAL REGULATOR HI_0293-RELATED"/>
    <property type="match status" value="1"/>
</dbReference>
<gene>
    <name evidence="7" type="ORF">NA8A_01765</name>
</gene>
<dbReference type="PROSITE" id="PS50937">
    <property type="entry name" value="HTH_MERR_2"/>
    <property type="match status" value="1"/>
</dbReference>
<evidence type="ECO:0000256" key="4">
    <source>
        <dbReference type="ARBA" id="ARBA00023125"/>
    </source>
</evidence>
<keyword evidence="5" id="KW-0804">Transcription</keyword>
<dbReference type="PANTHER" id="PTHR30204">
    <property type="entry name" value="REDOX-CYCLING DRUG-SENSING TRANSCRIPTIONAL ACTIVATOR SOXR"/>
    <property type="match status" value="1"/>
</dbReference>
<dbReference type="GO" id="GO:0005507">
    <property type="term" value="F:copper ion binding"/>
    <property type="evidence" value="ECO:0007669"/>
    <property type="project" value="InterPro"/>
</dbReference>
<comment type="subcellular location">
    <subcellularLocation>
        <location evidence="1">Cytoplasm</location>
    </subcellularLocation>
</comment>
<name>K2P2V9_9HYPH</name>
<evidence type="ECO:0000256" key="5">
    <source>
        <dbReference type="ARBA" id="ARBA00023163"/>
    </source>
</evidence>
<dbReference type="GO" id="GO:0045893">
    <property type="term" value="P:positive regulation of DNA-templated transcription"/>
    <property type="evidence" value="ECO:0007669"/>
    <property type="project" value="InterPro"/>
</dbReference>
<dbReference type="EMBL" id="AMSI01000001">
    <property type="protein sequence ID" value="EKF44429.1"/>
    <property type="molecule type" value="Genomic_DNA"/>
</dbReference>
<dbReference type="PRINTS" id="PR00040">
    <property type="entry name" value="HTHMERR"/>
</dbReference>
<feature type="domain" description="HTH merR-type" evidence="6">
    <location>
        <begin position="1"/>
        <end position="68"/>
    </location>
</feature>
<dbReference type="OrthoDB" id="9802944at2"/>
<evidence type="ECO:0000313" key="8">
    <source>
        <dbReference type="Proteomes" id="UP000007374"/>
    </source>
</evidence>
<keyword evidence="2" id="KW-0963">Cytoplasm</keyword>
<dbReference type="GO" id="GO:0003677">
    <property type="term" value="F:DNA binding"/>
    <property type="evidence" value="ECO:0007669"/>
    <property type="project" value="UniProtKB-KW"/>
</dbReference>
<comment type="caution">
    <text evidence="7">The sequence shown here is derived from an EMBL/GenBank/DDBJ whole genome shotgun (WGS) entry which is preliminary data.</text>
</comment>
<dbReference type="Pfam" id="PF09278">
    <property type="entry name" value="MerR-DNA-bind"/>
    <property type="match status" value="1"/>
</dbReference>
<dbReference type="InterPro" id="IPR000551">
    <property type="entry name" value="MerR-type_HTH_dom"/>
</dbReference>
<keyword evidence="3" id="KW-0805">Transcription regulation</keyword>
<sequence length="129" mass="14354">MNVGDAARRSGLPAKTIRYYEEIGLIAPDRLTNGYRDYSAEDLHFLIFLRRARGLGFGIEECRTLMALYRDRKRASHDVRAVAVAHVAAIDEKISELQAMRATLGQLIEACHGDARPDCPILDDIAGAR</sequence>
<accession>K2P2V9</accession>
<dbReference type="AlphaFoldDB" id="K2P2V9"/>
<dbReference type="InterPro" id="IPR011789">
    <property type="entry name" value="CueR"/>
</dbReference>
<dbReference type="Pfam" id="PF00376">
    <property type="entry name" value="MerR"/>
    <property type="match status" value="1"/>
</dbReference>
<dbReference type="STRING" id="721133.SAMN05216176_102358"/>
<keyword evidence="4" id="KW-0238">DNA-binding</keyword>
<dbReference type="InterPro" id="IPR009061">
    <property type="entry name" value="DNA-bd_dom_put_sf"/>
</dbReference>
<dbReference type="PATRIC" id="fig|1231190.3.peg.377"/>
<dbReference type="SMART" id="SM00422">
    <property type="entry name" value="HTH_MERR"/>
    <property type="match status" value="1"/>
</dbReference>
<evidence type="ECO:0000256" key="3">
    <source>
        <dbReference type="ARBA" id="ARBA00023015"/>
    </source>
</evidence>
<dbReference type="SUPFAM" id="SSF46955">
    <property type="entry name" value="Putative DNA-binding domain"/>
    <property type="match status" value="1"/>
</dbReference>